<dbReference type="GO" id="GO:0031177">
    <property type="term" value="F:phosphopantetheine binding"/>
    <property type="evidence" value="ECO:0007669"/>
    <property type="project" value="InterPro"/>
</dbReference>
<dbReference type="GO" id="GO:0005737">
    <property type="term" value="C:cytoplasm"/>
    <property type="evidence" value="ECO:0007669"/>
    <property type="project" value="TreeGrafter"/>
</dbReference>
<proteinExistence type="predicted"/>
<feature type="domain" description="Carrier" evidence="4">
    <location>
        <begin position="281"/>
        <end position="355"/>
    </location>
</feature>
<dbReference type="Pfam" id="PF00109">
    <property type="entry name" value="ketoacyl-synt"/>
    <property type="match status" value="1"/>
</dbReference>
<dbReference type="GO" id="GO:0004312">
    <property type="term" value="F:fatty acid synthase activity"/>
    <property type="evidence" value="ECO:0007669"/>
    <property type="project" value="TreeGrafter"/>
</dbReference>
<dbReference type="GO" id="GO:0071770">
    <property type="term" value="P:DIM/DIP cell wall layer assembly"/>
    <property type="evidence" value="ECO:0007669"/>
    <property type="project" value="TreeGrafter"/>
</dbReference>
<protein>
    <recommendedName>
        <fullName evidence="8">Carrier domain-containing protein</fullName>
    </recommendedName>
</protein>
<evidence type="ECO:0000259" key="5">
    <source>
        <dbReference type="PROSITE" id="PS52004"/>
    </source>
</evidence>
<dbReference type="InterPro" id="IPR036736">
    <property type="entry name" value="ACP-like_sf"/>
</dbReference>
<dbReference type="CDD" id="cd00833">
    <property type="entry name" value="PKS"/>
    <property type="match status" value="1"/>
</dbReference>
<evidence type="ECO:0008006" key="8">
    <source>
        <dbReference type="Google" id="ProtNLM"/>
    </source>
</evidence>
<dbReference type="EMBL" id="MTJZ01000059">
    <property type="protein sequence ID" value="OMG70330.1"/>
    <property type="molecule type" value="Genomic_DNA"/>
</dbReference>
<dbReference type="PROSITE" id="PS52004">
    <property type="entry name" value="KS3_2"/>
    <property type="match status" value="1"/>
</dbReference>
<dbReference type="GO" id="GO:0006633">
    <property type="term" value="P:fatty acid biosynthetic process"/>
    <property type="evidence" value="ECO:0007669"/>
    <property type="project" value="InterPro"/>
</dbReference>
<keyword evidence="1" id="KW-0596">Phosphopantetheine</keyword>
<dbReference type="GO" id="GO:0004315">
    <property type="term" value="F:3-oxoacyl-[acyl-carrier-protein] synthase activity"/>
    <property type="evidence" value="ECO:0007669"/>
    <property type="project" value="InterPro"/>
</dbReference>
<dbReference type="PANTHER" id="PTHR43775">
    <property type="entry name" value="FATTY ACID SYNTHASE"/>
    <property type="match status" value="1"/>
</dbReference>
<keyword evidence="3" id="KW-0808">Transferase</keyword>
<dbReference type="SUPFAM" id="SSF47336">
    <property type="entry name" value="ACP-like"/>
    <property type="match status" value="2"/>
</dbReference>
<dbReference type="SUPFAM" id="SSF53901">
    <property type="entry name" value="Thiolase-like"/>
    <property type="match status" value="1"/>
</dbReference>
<evidence type="ECO:0000313" key="7">
    <source>
        <dbReference type="Proteomes" id="UP000187194"/>
    </source>
</evidence>
<evidence type="ECO:0000256" key="3">
    <source>
        <dbReference type="ARBA" id="ARBA00022679"/>
    </source>
</evidence>
<dbReference type="PROSITE" id="PS50075">
    <property type="entry name" value="CARRIER"/>
    <property type="match status" value="2"/>
</dbReference>
<dbReference type="InterPro" id="IPR036291">
    <property type="entry name" value="NAD(P)-bd_dom_sf"/>
</dbReference>
<dbReference type="GO" id="GO:0005886">
    <property type="term" value="C:plasma membrane"/>
    <property type="evidence" value="ECO:0007669"/>
    <property type="project" value="TreeGrafter"/>
</dbReference>
<reference evidence="6 7" key="1">
    <citation type="submission" date="2017-01" db="EMBL/GenBank/DDBJ databases">
        <title>Phylogeographic, genomic and meropenem susceptibility analysis of Burkholderia ubonensis.</title>
        <authorList>
            <person name="Price E.P."/>
            <person name="Sarovich D.S."/>
            <person name="Webb J.R."/>
            <person name="Hall C.M."/>
            <person name="Sahl J.W."/>
            <person name="Kaestli M."/>
            <person name="Mayo M."/>
            <person name="Harrington G."/>
            <person name="Baker A.L."/>
            <person name="Sidak-Loftis L.C."/>
            <person name="Lummis M."/>
            <person name="Schupp J.M."/>
            <person name="Gillece J.D."/>
            <person name="Tuanyok A."/>
            <person name="Warner J."/>
            <person name="Busch J.D."/>
            <person name="Keim P."/>
            <person name="Currie B.J."/>
            <person name="Wagner D.M."/>
        </authorList>
    </citation>
    <scope>NUCLEOTIDE SEQUENCE [LARGE SCALE GENOMIC DNA]</scope>
    <source>
        <strain evidence="6 7">A21</strain>
    </source>
</reference>
<feature type="non-terminal residue" evidence="6">
    <location>
        <position position="1"/>
    </location>
</feature>
<feature type="domain" description="Ketosynthase family 3 (KS3)" evidence="5">
    <location>
        <begin position="408"/>
        <end position="690"/>
    </location>
</feature>
<evidence type="ECO:0000313" key="6">
    <source>
        <dbReference type="EMBL" id="OMG70330.1"/>
    </source>
</evidence>
<feature type="domain" description="Carrier" evidence="4">
    <location>
        <begin position="158"/>
        <end position="236"/>
    </location>
</feature>
<dbReference type="InterPro" id="IPR009081">
    <property type="entry name" value="PP-bd_ACP"/>
</dbReference>
<sequence length="690" mass="73501">KVAGLVNLDEASRDVPLDWLMCFSSIAAVKGNVGQGDYAAANGFMDSYAGYRNGLVALGERHGRTLSLNWPLWREGGMKVDAATEASLARATGLAALRTESGIEALYRAWGAGLAQVAVLEGDPVRVRRFLTDDHAPTDARTAPAPVAVSSQSVAEGAELLDKIRRLLAQTASKLSKIKVSEINHDAELTRYGFDSLLLTDFVNQLNQALRLGLDPTIFFAHPTLNSLARHLRDEHAAQLVNALGVAAAAAPVVASAPGAAPVAVPEAVAAATERAPQLLEKVTRMLGQAAARQLKLKASEINGDAELSSYGFDSLQLAEFVNRLNQDYGLALAPTVFFEYPTLNRFARHLSDAHHAALAARLEVAARPEPAAQPVARADRMPAQSGIAIRSRFGVNAVAAAAAQPVDDPVVIVGMSGCFPMADDIDQFWTNLREGRDCMSEIPPDRWDWRATWGDPTKEVNKTNIKWGGFIDGVGHFDPLFFGISPKEAEVMDPQQRLLMLHVWNCIEDAGHAPASLAGSRTAILAGTGTTGYLDVVSRAQVPIEGYTITGGVQSVGPNRMSYFLDLRGPSEPVETACSSALVALHRGVQSIRSGESDMAIVGGVNTIVSPNPHISFSKAGMLSVDGRCKTFSDQANGYARGEGVGMLLLKRLSAAERDGDHIYAIVRGTSENHGGRANSLTAPNPNAQ</sequence>
<gene>
    <name evidence="6" type="ORF">BW685_26945</name>
</gene>
<dbReference type="SMART" id="SM00823">
    <property type="entry name" value="PKS_PP"/>
    <property type="match status" value="2"/>
</dbReference>
<dbReference type="Gene3D" id="1.10.1200.10">
    <property type="entry name" value="ACP-like"/>
    <property type="match status" value="2"/>
</dbReference>
<name>A0A1R1J4X9_9BURK</name>
<dbReference type="InterPro" id="IPR020841">
    <property type="entry name" value="PKS_Beta-ketoAc_synthase_dom"/>
</dbReference>
<dbReference type="SUPFAM" id="SSF51735">
    <property type="entry name" value="NAD(P)-binding Rossmann-fold domains"/>
    <property type="match status" value="1"/>
</dbReference>
<dbReference type="PANTHER" id="PTHR43775:SF37">
    <property type="entry name" value="SI:DKEY-61P9.11"/>
    <property type="match status" value="1"/>
</dbReference>
<dbReference type="InterPro" id="IPR016039">
    <property type="entry name" value="Thiolase-like"/>
</dbReference>
<dbReference type="Gene3D" id="3.40.47.10">
    <property type="match status" value="1"/>
</dbReference>
<dbReference type="SMART" id="SM00825">
    <property type="entry name" value="PKS_KS"/>
    <property type="match status" value="1"/>
</dbReference>
<comment type="caution">
    <text evidence="6">The sequence shown here is derived from an EMBL/GenBank/DDBJ whole genome shotgun (WGS) entry which is preliminary data.</text>
</comment>
<dbReference type="AlphaFoldDB" id="A0A1R1J4X9"/>
<dbReference type="InterPro" id="IPR020806">
    <property type="entry name" value="PKS_PP-bd"/>
</dbReference>
<dbReference type="Gene3D" id="3.40.50.720">
    <property type="entry name" value="NAD(P)-binding Rossmann-like Domain"/>
    <property type="match status" value="1"/>
</dbReference>
<dbReference type="PROSITE" id="PS00606">
    <property type="entry name" value="KS3_1"/>
    <property type="match status" value="1"/>
</dbReference>
<keyword evidence="2" id="KW-0597">Phosphoprotein</keyword>
<dbReference type="InterPro" id="IPR014030">
    <property type="entry name" value="Ketoacyl_synth_N"/>
</dbReference>
<evidence type="ECO:0000256" key="1">
    <source>
        <dbReference type="ARBA" id="ARBA00022450"/>
    </source>
</evidence>
<dbReference type="SMART" id="SM01294">
    <property type="entry name" value="PKS_PP_betabranch"/>
    <property type="match status" value="1"/>
</dbReference>
<accession>A0A1R1J4X9</accession>
<feature type="non-terminal residue" evidence="6">
    <location>
        <position position="690"/>
    </location>
</feature>
<dbReference type="InterPro" id="IPR013968">
    <property type="entry name" value="PKS_KR"/>
</dbReference>
<evidence type="ECO:0000256" key="2">
    <source>
        <dbReference type="ARBA" id="ARBA00022553"/>
    </source>
</evidence>
<dbReference type="Pfam" id="PF00550">
    <property type="entry name" value="PP-binding"/>
    <property type="match status" value="2"/>
</dbReference>
<dbReference type="Pfam" id="PF08659">
    <property type="entry name" value="KR"/>
    <property type="match status" value="1"/>
</dbReference>
<organism evidence="6 7">
    <name type="scientific">Burkholderia ubonensis</name>
    <dbReference type="NCBI Taxonomy" id="101571"/>
    <lineage>
        <taxon>Bacteria</taxon>
        <taxon>Pseudomonadati</taxon>
        <taxon>Pseudomonadota</taxon>
        <taxon>Betaproteobacteria</taxon>
        <taxon>Burkholderiales</taxon>
        <taxon>Burkholderiaceae</taxon>
        <taxon>Burkholderia</taxon>
        <taxon>Burkholderia cepacia complex</taxon>
    </lineage>
</organism>
<dbReference type="Proteomes" id="UP000187194">
    <property type="component" value="Unassembled WGS sequence"/>
</dbReference>
<dbReference type="RefSeq" id="WP_143286771.1">
    <property type="nucleotide sequence ID" value="NZ_MTJZ01000059.1"/>
</dbReference>
<evidence type="ECO:0000259" key="4">
    <source>
        <dbReference type="PROSITE" id="PS50075"/>
    </source>
</evidence>
<dbReference type="InterPro" id="IPR018201">
    <property type="entry name" value="Ketoacyl_synth_AS"/>
</dbReference>
<dbReference type="InterPro" id="IPR050091">
    <property type="entry name" value="PKS_NRPS_Biosynth_Enz"/>
</dbReference>